<reference evidence="3" key="1">
    <citation type="journal article" date="2021" name="Mol. Ecol. Resour.">
        <title>Apolygus lucorum genome provides insights into omnivorousness and mesophyll feeding.</title>
        <authorList>
            <person name="Liu Y."/>
            <person name="Liu H."/>
            <person name="Wang H."/>
            <person name="Huang T."/>
            <person name="Liu B."/>
            <person name="Yang B."/>
            <person name="Yin L."/>
            <person name="Li B."/>
            <person name="Zhang Y."/>
            <person name="Zhang S."/>
            <person name="Jiang F."/>
            <person name="Zhang X."/>
            <person name="Ren Y."/>
            <person name="Wang B."/>
            <person name="Wang S."/>
            <person name="Lu Y."/>
            <person name="Wu K."/>
            <person name="Fan W."/>
            <person name="Wang G."/>
        </authorList>
    </citation>
    <scope>NUCLEOTIDE SEQUENCE</scope>
    <source>
        <strain evidence="3">12Hb</strain>
    </source>
</reference>
<proteinExistence type="predicted"/>
<evidence type="ECO:0000256" key="1">
    <source>
        <dbReference type="SAM" id="MobiDB-lite"/>
    </source>
</evidence>
<protein>
    <submittedName>
        <fullName evidence="3">Uncharacterized protein</fullName>
    </submittedName>
</protein>
<feature type="compositionally biased region" description="Basic and acidic residues" evidence="1">
    <location>
        <begin position="64"/>
        <end position="74"/>
    </location>
</feature>
<organism evidence="3 4">
    <name type="scientific">Apolygus lucorum</name>
    <name type="common">Small green plant bug</name>
    <name type="synonym">Lygocoris lucorum</name>
    <dbReference type="NCBI Taxonomy" id="248454"/>
    <lineage>
        <taxon>Eukaryota</taxon>
        <taxon>Metazoa</taxon>
        <taxon>Ecdysozoa</taxon>
        <taxon>Arthropoda</taxon>
        <taxon>Hexapoda</taxon>
        <taxon>Insecta</taxon>
        <taxon>Pterygota</taxon>
        <taxon>Neoptera</taxon>
        <taxon>Paraneoptera</taxon>
        <taxon>Hemiptera</taxon>
        <taxon>Heteroptera</taxon>
        <taxon>Panheteroptera</taxon>
        <taxon>Cimicomorpha</taxon>
        <taxon>Miridae</taxon>
        <taxon>Mirini</taxon>
        <taxon>Apolygus</taxon>
    </lineage>
</organism>
<sequence>MARTALLLLLVVKCLWGAAADYGGEYGDYDGDEGYYLEGNTKGESGYNHGDSYDKKAKDGYGYETHSEYGKGGDGDDENVSYESSHTYGEEEKPKNYAYSYSTSSGTPYDGPSYDGDVPSGPYDIPSYDGDYDSTKVKPKKVDPFGAVETPSRTYQALYNAPGIYDGPAFDVPAAYTSNSGVYASDASNVYSAAQDALRSVELLSKLAGPKYQKLFESTPR</sequence>
<dbReference type="AlphaFoldDB" id="A0A6A4JWM7"/>
<dbReference type="EMBL" id="WIXP02000009">
    <property type="protein sequence ID" value="KAF6205074.1"/>
    <property type="molecule type" value="Genomic_DNA"/>
</dbReference>
<feature type="region of interest" description="Disordered" evidence="1">
    <location>
        <begin position="64"/>
        <end position="115"/>
    </location>
</feature>
<dbReference type="OrthoDB" id="6646347at2759"/>
<gene>
    <name evidence="3" type="ORF">GE061_019241</name>
</gene>
<accession>A0A6A4JWM7</accession>
<feature type="chain" id="PRO_5043882126" evidence="2">
    <location>
        <begin position="21"/>
        <end position="221"/>
    </location>
</feature>
<evidence type="ECO:0000256" key="2">
    <source>
        <dbReference type="SAM" id="SignalP"/>
    </source>
</evidence>
<name>A0A6A4JWM7_APOLU</name>
<evidence type="ECO:0000313" key="4">
    <source>
        <dbReference type="Proteomes" id="UP000466442"/>
    </source>
</evidence>
<keyword evidence="2" id="KW-0732">Signal</keyword>
<evidence type="ECO:0000313" key="3">
    <source>
        <dbReference type="EMBL" id="KAF6205074.1"/>
    </source>
</evidence>
<feature type="signal peptide" evidence="2">
    <location>
        <begin position="1"/>
        <end position="20"/>
    </location>
</feature>
<comment type="caution">
    <text evidence="3">The sequence shown here is derived from an EMBL/GenBank/DDBJ whole genome shotgun (WGS) entry which is preliminary data.</text>
</comment>
<keyword evidence="4" id="KW-1185">Reference proteome</keyword>
<dbReference type="Proteomes" id="UP000466442">
    <property type="component" value="Linkage Group LG9"/>
</dbReference>